<organism evidence="1 2">
    <name type="scientific">Phytophthora fragariaefolia</name>
    <dbReference type="NCBI Taxonomy" id="1490495"/>
    <lineage>
        <taxon>Eukaryota</taxon>
        <taxon>Sar</taxon>
        <taxon>Stramenopiles</taxon>
        <taxon>Oomycota</taxon>
        <taxon>Peronosporomycetes</taxon>
        <taxon>Peronosporales</taxon>
        <taxon>Peronosporaceae</taxon>
        <taxon>Phytophthora</taxon>
    </lineage>
</organism>
<dbReference type="Proteomes" id="UP001165121">
    <property type="component" value="Unassembled WGS sequence"/>
</dbReference>
<name>A0A9W7DC22_9STRA</name>
<protein>
    <submittedName>
        <fullName evidence="1">Unnamed protein product</fullName>
    </submittedName>
</protein>
<reference evidence="1" key="1">
    <citation type="submission" date="2023-04" db="EMBL/GenBank/DDBJ databases">
        <title>Phytophthora fragariaefolia NBRC 109709.</title>
        <authorList>
            <person name="Ichikawa N."/>
            <person name="Sato H."/>
            <person name="Tonouchi N."/>
        </authorList>
    </citation>
    <scope>NUCLEOTIDE SEQUENCE</scope>
    <source>
        <strain evidence="1">NBRC 109709</strain>
    </source>
</reference>
<evidence type="ECO:0000313" key="2">
    <source>
        <dbReference type="Proteomes" id="UP001165121"/>
    </source>
</evidence>
<dbReference type="InterPro" id="IPR043128">
    <property type="entry name" value="Rev_trsase/Diguanyl_cyclase"/>
</dbReference>
<dbReference type="Gene3D" id="3.10.10.10">
    <property type="entry name" value="HIV Type 1 Reverse Transcriptase, subunit A, domain 1"/>
    <property type="match status" value="1"/>
</dbReference>
<comment type="caution">
    <text evidence="1">The sequence shown here is derived from an EMBL/GenBank/DDBJ whole genome shotgun (WGS) entry which is preliminary data.</text>
</comment>
<proteinExistence type="predicted"/>
<dbReference type="AlphaFoldDB" id="A0A9W7DC22"/>
<dbReference type="InterPro" id="IPR051320">
    <property type="entry name" value="Viral_Replic_Matur_Polypro"/>
</dbReference>
<dbReference type="PANTHER" id="PTHR33064:SF37">
    <property type="entry name" value="RIBONUCLEASE H"/>
    <property type="match status" value="1"/>
</dbReference>
<evidence type="ECO:0000313" key="1">
    <source>
        <dbReference type="EMBL" id="GMG15152.1"/>
    </source>
</evidence>
<gene>
    <name evidence="1" type="ORF">Pfra01_002936200</name>
</gene>
<dbReference type="EMBL" id="BSXT01018867">
    <property type="protein sequence ID" value="GMG15152.1"/>
    <property type="molecule type" value="Genomic_DNA"/>
</dbReference>
<keyword evidence="2" id="KW-1185">Reference proteome</keyword>
<accession>A0A9W7DC22</accession>
<dbReference type="SUPFAM" id="SSF56672">
    <property type="entry name" value="DNA/RNA polymerases"/>
    <property type="match status" value="1"/>
</dbReference>
<dbReference type="Gene3D" id="3.30.70.270">
    <property type="match status" value="2"/>
</dbReference>
<sequence>MTLHPALPVHRLDAAIQAVVADGRSLVCDCTVDVDLKVNTAAGVVNVPHVNCVVMDSDEEELLLGKDILSDLGIHVDDMFAQLAHGADFVEDSDDFGVEDDSLEPRTVDDTQSTFEHLIAHASDNGMDVDHLENLREVLNQYPDIWQDSLNSGPPVRVEPLRIQLHEGATPTSVHAAQPPSSLSANRLQVGIRLTIDYRAVNRATVPIAGTMPNPAAIMDHVNGPVALAKLGMKNGFCRLSLAEESQETLSFMADEGMYTLTRVPQCAMDSAFHFQSQMQRVLSELTPDNTQKISLFEHQVGWCGRVISGQGIRHDPSRVSALTELPLPSTAAELQYIICASNWLRDSIVGYARVIAPLLEKFDAGKRRVGRRNRNAMNEAIAWTNAERPAFAAAIASIKHSGLMTVPTEDDDLCMLCDASMNGYSIVLTMVRAWDPARLVEDQNHSVVICKGGVFNRELSQPDFSCVSAFSISAEMGRSYDNLLSSAPSENAEANASLSLPLAQHDVEDEASGLAQTEQISVAGHMRKNFTAADDLVLLRAVNTVKPWEAAKGTTNGIMKSFERIAEIFNGVDGFVPDKQGPALRTRFDKLLRQYHDAEVVSRRASGTVEEYNERDVLLQDIDTCMNDWKELRENEKQLQQAKHDGIEPYGALMLRLAMQELGDELQGDSYSGDEGAMDEKIVKTEAATAKLVPSAQRTSAVAAFQK</sequence>
<dbReference type="PANTHER" id="PTHR33064">
    <property type="entry name" value="POL PROTEIN"/>
    <property type="match status" value="1"/>
</dbReference>
<dbReference type="InterPro" id="IPR043502">
    <property type="entry name" value="DNA/RNA_pol_sf"/>
</dbReference>